<dbReference type="Proteomes" id="UP000317730">
    <property type="component" value="Unassembled WGS sequence"/>
</dbReference>
<feature type="domain" description="Aminoglycoside phosphotransferase" evidence="1">
    <location>
        <begin position="25"/>
        <end position="235"/>
    </location>
</feature>
<proteinExistence type="predicted"/>
<keyword evidence="2" id="KW-0418">Kinase</keyword>
<dbReference type="PANTHER" id="PTHR22603:SF66">
    <property type="entry name" value="ETHANOLAMINE KINASE"/>
    <property type="match status" value="1"/>
</dbReference>
<dbReference type="GO" id="GO:0004305">
    <property type="term" value="F:ethanolamine kinase activity"/>
    <property type="evidence" value="ECO:0007669"/>
    <property type="project" value="TreeGrafter"/>
</dbReference>
<dbReference type="SUPFAM" id="SSF56112">
    <property type="entry name" value="Protein kinase-like (PK-like)"/>
    <property type="match status" value="1"/>
</dbReference>
<comment type="caution">
    <text evidence="2">The sequence shown here is derived from an EMBL/GenBank/DDBJ whole genome shotgun (WGS) entry which is preliminary data.</text>
</comment>
<dbReference type="InterPro" id="IPR002575">
    <property type="entry name" value="Aminoglycoside_PTrfase"/>
</dbReference>
<organism evidence="2 3">
    <name type="scientific">Acetobacter peroxydans</name>
    <dbReference type="NCBI Taxonomy" id="104098"/>
    <lineage>
        <taxon>Bacteria</taxon>
        <taxon>Pseudomonadati</taxon>
        <taxon>Pseudomonadota</taxon>
        <taxon>Alphaproteobacteria</taxon>
        <taxon>Acetobacterales</taxon>
        <taxon>Acetobacteraceae</taxon>
        <taxon>Acetobacter</taxon>
    </lineage>
</organism>
<evidence type="ECO:0000313" key="3">
    <source>
        <dbReference type="Proteomes" id="UP000317730"/>
    </source>
</evidence>
<dbReference type="InterPro" id="IPR011009">
    <property type="entry name" value="Kinase-like_dom_sf"/>
</dbReference>
<reference evidence="2 3" key="1">
    <citation type="submission" date="2019-06" db="EMBL/GenBank/DDBJ databases">
        <title>Whole genome shotgun sequence of Acetobacter peroxydans NBRC 13755.</title>
        <authorList>
            <person name="Hosoyama A."/>
            <person name="Uohara A."/>
            <person name="Ohji S."/>
            <person name="Ichikawa N."/>
        </authorList>
    </citation>
    <scope>NUCLEOTIDE SEQUENCE [LARGE SCALE GENOMIC DNA]</scope>
    <source>
        <strain evidence="2 3">NBRC 13755</strain>
    </source>
</reference>
<accession>A0A4Y3TW30</accession>
<dbReference type="CDD" id="cd05151">
    <property type="entry name" value="ChoK-like"/>
    <property type="match status" value="1"/>
</dbReference>
<evidence type="ECO:0000313" key="2">
    <source>
        <dbReference type="EMBL" id="GEB86062.1"/>
    </source>
</evidence>
<keyword evidence="3" id="KW-1185">Reference proteome</keyword>
<keyword evidence="2" id="KW-0808">Transferase</keyword>
<dbReference type="GO" id="GO:0006646">
    <property type="term" value="P:phosphatidylethanolamine biosynthetic process"/>
    <property type="evidence" value="ECO:0007669"/>
    <property type="project" value="TreeGrafter"/>
</dbReference>
<sequence>MWYMTQTLHDRLRALPCWTAPVDPRPLGGGITNSNFLVEDGARRYVVRVGQDMPLHNVMRFNERAASRAAAQAGISPPVRYAEADLLVIDFIDGQTLDAAGVRARLPVVVELVRRMHIGLREHLSGPALSFWIFHVLRNYLRVLRQKEARSPEQLDRLERITRELEQALGPTETVFAHNDLLPANFLDDGQRVWLIDWDYGGFNAPLFDLGNLASNNAFDAGQREAMLALYYGYPPDEALRYRLQVLVVASLLREGLWSMVSETESTIAFDYRDYTRTNMSVFEQELQALNAMRG</sequence>
<gene>
    <name evidence="2" type="ORF">APE01nite_18590</name>
</gene>
<evidence type="ECO:0000259" key="1">
    <source>
        <dbReference type="Pfam" id="PF01636"/>
    </source>
</evidence>
<dbReference type="Gene3D" id="3.30.200.20">
    <property type="entry name" value="Phosphorylase Kinase, domain 1"/>
    <property type="match status" value="1"/>
</dbReference>
<dbReference type="GO" id="GO:0005737">
    <property type="term" value="C:cytoplasm"/>
    <property type="evidence" value="ECO:0007669"/>
    <property type="project" value="TreeGrafter"/>
</dbReference>
<protein>
    <submittedName>
        <fullName evidence="2">Choline kinase</fullName>
    </submittedName>
</protein>
<dbReference type="AlphaFoldDB" id="A0A4Y3TW30"/>
<dbReference type="EMBL" id="BJMV01000009">
    <property type="protein sequence ID" value="GEB86062.1"/>
    <property type="molecule type" value="Genomic_DNA"/>
</dbReference>
<dbReference type="Pfam" id="PF01636">
    <property type="entry name" value="APH"/>
    <property type="match status" value="1"/>
</dbReference>
<dbReference type="Gene3D" id="3.90.1200.10">
    <property type="match status" value="1"/>
</dbReference>
<dbReference type="PANTHER" id="PTHR22603">
    <property type="entry name" value="CHOLINE/ETHANOALAMINE KINASE"/>
    <property type="match status" value="1"/>
</dbReference>
<name>A0A4Y3TW30_9PROT</name>